<keyword evidence="1" id="KW-0032">Aminotransferase</keyword>
<accession>A0A852T6G2</accession>
<reference evidence="2" key="2">
    <citation type="submission" date="2020-08" db="EMBL/GenBank/DDBJ databases">
        <title>The Agave Microbiome: Exploring the role of microbial communities in plant adaptations to desert environments.</title>
        <authorList>
            <person name="Partida-Martinez L.P."/>
        </authorList>
    </citation>
    <scope>NUCLEOTIDE SEQUENCE [LARGE SCALE GENOMIC DNA]</scope>
    <source>
        <strain evidence="2">AT2.8</strain>
    </source>
</reference>
<evidence type="ECO:0000313" key="1">
    <source>
        <dbReference type="EMBL" id="NYE04332.1"/>
    </source>
</evidence>
<dbReference type="AlphaFoldDB" id="A0A852T6G2"/>
<dbReference type="GO" id="GO:0008483">
    <property type="term" value="F:transaminase activity"/>
    <property type="evidence" value="ECO:0007669"/>
    <property type="project" value="UniProtKB-KW"/>
</dbReference>
<protein>
    <submittedName>
        <fullName evidence="1">Alanine-alpha-ketoisovalerate/valine-pyruvate aminotransferase</fullName>
    </submittedName>
</protein>
<organism evidence="1 2">
    <name type="scientific">Neobacillus niacini</name>
    <dbReference type="NCBI Taxonomy" id="86668"/>
    <lineage>
        <taxon>Bacteria</taxon>
        <taxon>Bacillati</taxon>
        <taxon>Bacillota</taxon>
        <taxon>Bacilli</taxon>
        <taxon>Bacillales</taxon>
        <taxon>Bacillaceae</taxon>
        <taxon>Neobacillus</taxon>
    </lineage>
</organism>
<reference evidence="2" key="1">
    <citation type="submission" date="2020-07" db="EMBL/GenBank/DDBJ databases">
        <authorList>
            <person name="Partida-Martinez L."/>
            <person name="Huntemann M."/>
            <person name="Clum A."/>
            <person name="Wang J."/>
            <person name="Palaniappan K."/>
            <person name="Ritter S."/>
            <person name="Chen I.-M."/>
            <person name="Stamatis D."/>
            <person name="Reddy T."/>
            <person name="O'Malley R."/>
            <person name="Daum C."/>
            <person name="Shapiro N."/>
            <person name="Ivanova N."/>
            <person name="Kyrpides N."/>
            <person name="Woyke T."/>
        </authorList>
    </citation>
    <scope>NUCLEOTIDE SEQUENCE [LARGE SCALE GENOMIC DNA]</scope>
    <source>
        <strain evidence="2">AT2.8</strain>
    </source>
</reference>
<evidence type="ECO:0000313" key="2">
    <source>
        <dbReference type="Proteomes" id="UP000548423"/>
    </source>
</evidence>
<dbReference type="EMBL" id="JACCBX010000002">
    <property type="protein sequence ID" value="NYE04332.1"/>
    <property type="molecule type" value="Genomic_DNA"/>
</dbReference>
<gene>
    <name evidence="1" type="ORF">F4694_001076</name>
</gene>
<name>A0A852T6G2_9BACI</name>
<dbReference type="Proteomes" id="UP000548423">
    <property type="component" value="Unassembled WGS sequence"/>
</dbReference>
<proteinExistence type="predicted"/>
<comment type="caution">
    <text evidence="1">The sequence shown here is derived from an EMBL/GenBank/DDBJ whole genome shotgun (WGS) entry which is preliminary data.</text>
</comment>
<keyword evidence="1" id="KW-0808">Transferase</keyword>
<sequence length="40" mass="4770">MVKENVPFLTDEFLDELVKEINQQYGWQTPEQNIETITND</sequence>